<dbReference type="Proteomes" id="UP000717996">
    <property type="component" value="Unassembled WGS sequence"/>
</dbReference>
<dbReference type="EMBL" id="JAANIT010003324">
    <property type="protein sequence ID" value="KAG1534339.1"/>
    <property type="molecule type" value="Genomic_DNA"/>
</dbReference>
<protein>
    <submittedName>
        <fullName evidence="1">Uncharacterized protein</fullName>
    </submittedName>
</protein>
<reference evidence="1" key="1">
    <citation type="journal article" date="2020" name="Microb. Genom.">
        <title>Genetic diversity of clinical and environmental Mucorales isolates obtained from an investigation of mucormycosis cases among solid organ transplant recipients.</title>
        <authorList>
            <person name="Nguyen M.H."/>
            <person name="Kaul D."/>
            <person name="Muto C."/>
            <person name="Cheng S.J."/>
            <person name="Richter R.A."/>
            <person name="Bruno V.M."/>
            <person name="Liu G."/>
            <person name="Beyhan S."/>
            <person name="Sundermann A.J."/>
            <person name="Mounaud S."/>
            <person name="Pasculle A.W."/>
            <person name="Nierman W.C."/>
            <person name="Driscoll E."/>
            <person name="Cumbie R."/>
            <person name="Clancy C.J."/>
            <person name="Dupont C.L."/>
        </authorList>
    </citation>
    <scope>NUCLEOTIDE SEQUENCE</scope>
    <source>
        <strain evidence="1">GL16</strain>
    </source>
</reference>
<accession>A0A9P6XXX9</accession>
<comment type="caution">
    <text evidence="1">The sequence shown here is derived from an EMBL/GenBank/DDBJ whole genome shotgun (WGS) entry which is preliminary data.</text>
</comment>
<dbReference type="OrthoDB" id="2274162at2759"/>
<name>A0A9P6XXX9_RHIOR</name>
<sequence>MYPIKTGAVNAIRRLTNLNDTTEQGSERPDSVISVIMQSNWGKNLRYGEAKIEEPTVNKFMLAWDLCRLWHFSKETLNTTKNKSSISFQVKGSLS</sequence>
<organism evidence="1 2">
    <name type="scientific">Rhizopus oryzae</name>
    <name type="common">Mucormycosis agent</name>
    <name type="synonym">Rhizopus arrhizus var. delemar</name>
    <dbReference type="NCBI Taxonomy" id="64495"/>
    <lineage>
        <taxon>Eukaryota</taxon>
        <taxon>Fungi</taxon>
        <taxon>Fungi incertae sedis</taxon>
        <taxon>Mucoromycota</taxon>
        <taxon>Mucoromycotina</taxon>
        <taxon>Mucoromycetes</taxon>
        <taxon>Mucorales</taxon>
        <taxon>Mucorineae</taxon>
        <taxon>Rhizopodaceae</taxon>
        <taxon>Rhizopus</taxon>
    </lineage>
</organism>
<dbReference type="AlphaFoldDB" id="A0A9P6XXX9"/>
<evidence type="ECO:0000313" key="2">
    <source>
        <dbReference type="Proteomes" id="UP000717996"/>
    </source>
</evidence>
<proteinExistence type="predicted"/>
<evidence type="ECO:0000313" key="1">
    <source>
        <dbReference type="EMBL" id="KAG1534339.1"/>
    </source>
</evidence>
<gene>
    <name evidence="1" type="ORF">G6F51_012149</name>
</gene>